<protein>
    <submittedName>
        <fullName evidence="1">Uncharacterized protein</fullName>
    </submittedName>
</protein>
<evidence type="ECO:0000313" key="2">
    <source>
        <dbReference type="Proteomes" id="UP001162992"/>
    </source>
</evidence>
<evidence type="ECO:0000313" key="1">
    <source>
        <dbReference type="EMBL" id="KAJ7522007.1"/>
    </source>
</evidence>
<sequence length="470" mass="50013">MVSKKVQISQEAFDAVVKENEEDFGMELEEALADAIHTFQLQGADLAGIITDGRGAANLNEHPVVQAIKLLEAAVTHTEVVNDDSPDGHAIVEALNTLKQRCVDGPPQSIAIAGRNGAVEAIINSSNLIKRKYPAVLGLALEAFISLLEDYSNRLKFSAGGPELVVDALLLNPGSVHVAGSASAIIAIATTGNESLKQSFMDLKADEALVRLLQKPPKDLASLQKICDAVRSLVVADDESAVTSKAYSNARKFCRAGAAEAILKAISEALLDPSSSSSVLATLCVTLKALAVNDEICKTVGESGGLEFILQLTNECQQQRSKTLAKSACALLGQLAGRDANKDAIVTSGGLDRIIRLSYQYPEDPLVLQEIMTTIAIVSLRSPVNARKAVEAGAVDMAAEVMMKHSTAAILQRQSCQMLRNLAARNPENRVVILEKGLPALIRNAKTNHDICKDAASAALRDLGFDDYNQ</sequence>
<accession>A0ACC2AWV5</accession>
<name>A0ACC2AWV5_DIPCM</name>
<gene>
    <name evidence="1" type="ORF">O6H91_19G078400</name>
</gene>
<comment type="caution">
    <text evidence="1">The sequence shown here is derived from an EMBL/GenBank/DDBJ whole genome shotgun (WGS) entry which is preliminary data.</text>
</comment>
<reference evidence="2" key="1">
    <citation type="journal article" date="2024" name="Proc. Natl. Acad. Sci. U.S.A.">
        <title>Extraordinary preservation of gene collinearity over three hundred million years revealed in homosporous lycophytes.</title>
        <authorList>
            <person name="Li C."/>
            <person name="Wickell D."/>
            <person name="Kuo L.Y."/>
            <person name="Chen X."/>
            <person name="Nie B."/>
            <person name="Liao X."/>
            <person name="Peng D."/>
            <person name="Ji J."/>
            <person name="Jenkins J."/>
            <person name="Williams M."/>
            <person name="Shu S."/>
            <person name="Plott C."/>
            <person name="Barry K."/>
            <person name="Rajasekar S."/>
            <person name="Grimwood J."/>
            <person name="Han X."/>
            <person name="Sun S."/>
            <person name="Hou Z."/>
            <person name="He W."/>
            <person name="Dai G."/>
            <person name="Sun C."/>
            <person name="Schmutz J."/>
            <person name="Leebens-Mack J.H."/>
            <person name="Li F.W."/>
            <person name="Wang L."/>
        </authorList>
    </citation>
    <scope>NUCLEOTIDE SEQUENCE [LARGE SCALE GENOMIC DNA]</scope>
    <source>
        <strain evidence="2">cv. PW_Plant_1</strain>
    </source>
</reference>
<dbReference type="Proteomes" id="UP001162992">
    <property type="component" value="Chromosome 19"/>
</dbReference>
<keyword evidence="2" id="KW-1185">Reference proteome</keyword>
<proteinExistence type="predicted"/>
<organism evidence="1 2">
    <name type="scientific">Diphasiastrum complanatum</name>
    <name type="common">Issler's clubmoss</name>
    <name type="synonym">Lycopodium complanatum</name>
    <dbReference type="NCBI Taxonomy" id="34168"/>
    <lineage>
        <taxon>Eukaryota</taxon>
        <taxon>Viridiplantae</taxon>
        <taxon>Streptophyta</taxon>
        <taxon>Embryophyta</taxon>
        <taxon>Tracheophyta</taxon>
        <taxon>Lycopodiopsida</taxon>
        <taxon>Lycopodiales</taxon>
        <taxon>Lycopodiaceae</taxon>
        <taxon>Lycopodioideae</taxon>
        <taxon>Diphasiastrum</taxon>
    </lineage>
</organism>
<dbReference type="EMBL" id="CM055110">
    <property type="protein sequence ID" value="KAJ7522007.1"/>
    <property type="molecule type" value="Genomic_DNA"/>
</dbReference>